<gene>
    <name evidence="3" type="ORF">QBL07_12490</name>
</gene>
<feature type="transmembrane region" description="Helical" evidence="2">
    <location>
        <begin position="323"/>
        <end position="346"/>
    </location>
</feature>
<feature type="transmembrane region" description="Helical" evidence="2">
    <location>
        <begin position="47"/>
        <end position="71"/>
    </location>
</feature>
<feature type="transmembrane region" description="Helical" evidence="2">
    <location>
        <begin position="113"/>
        <end position="133"/>
    </location>
</feature>
<keyword evidence="2" id="KW-0472">Membrane</keyword>
<dbReference type="EMBL" id="JARUXG010000006">
    <property type="protein sequence ID" value="MDG6781651.1"/>
    <property type="molecule type" value="Genomic_DNA"/>
</dbReference>
<evidence type="ECO:0000256" key="1">
    <source>
        <dbReference type="SAM" id="MobiDB-lite"/>
    </source>
</evidence>
<dbReference type="SUPFAM" id="SSF103473">
    <property type="entry name" value="MFS general substrate transporter"/>
    <property type="match status" value="1"/>
</dbReference>
<feature type="transmembrane region" description="Helical" evidence="2">
    <location>
        <begin position="83"/>
        <end position="107"/>
    </location>
</feature>
<feature type="transmembrane region" description="Helical" evidence="2">
    <location>
        <begin position="237"/>
        <end position="256"/>
    </location>
</feature>
<dbReference type="Gene3D" id="1.20.1250.20">
    <property type="entry name" value="MFS general substrate transporter like domains"/>
    <property type="match status" value="1"/>
</dbReference>
<feature type="transmembrane region" description="Helical" evidence="2">
    <location>
        <begin position="12"/>
        <end position="35"/>
    </location>
</feature>
<dbReference type="InterPro" id="IPR036259">
    <property type="entry name" value="MFS_trans_sf"/>
</dbReference>
<feature type="region of interest" description="Disordered" evidence="1">
    <location>
        <begin position="417"/>
        <end position="448"/>
    </location>
</feature>
<evidence type="ECO:0000313" key="3">
    <source>
        <dbReference type="EMBL" id="MDG6781651.1"/>
    </source>
</evidence>
<proteinExistence type="predicted"/>
<feature type="transmembrane region" description="Helical" evidence="2">
    <location>
        <begin position="172"/>
        <end position="190"/>
    </location>
</feature>
<evidence type="ECO:0000256" key="2">
    <source>
        <dbReference type="SAM" id="Phobius"/>
    </source>
</evidence>
<dbReference type="RefSeq" id="WP_005198119.1">
    <property type="nucleotide sequence ID" value="NZ_CP136136.1"/>
</dbReference>
<protein>
    <submittedName>
        <fullName evidence="3">MFS transporter</fullName>
    </submittedName>
</protein>
<accession>A0AAW6RB01</accession>
<feature type="transmembrane region" description="Helical" evidence="2">
    <location>
        <begin position="386"/>
        <end position="409"/>
    </location>
</feature>
<feature type="transmembrane region" description="Helical" evidence="2">
    <location>
        <begin position="358"/>
        <end position="380"/>
    </location>
</feature>
<comment type="caution">
    <text evidence="3">The sequence shown here is derived from an EMBL/GenBank/DDBJ whole genome shotgun (WGS) entry which is preliminary data.</text>
</comment>
<organism evidence="3">
    <name type="scientific">Gordonia rubripertincta</name>
    <name type="common">Rhodococcus corallinus</name>
    <dbReference type="NCBI Taxonomy" id="36822"/>
    <lineage>
        <taxon>Bacteria</taxon>
        <taxon>Bacillati</taxon>
        <taxon>Actinomycetota</taxon>
        <taxon>Actinomycetes</taxon>
        <taxon>Mycobacteriales</taxon>
        <taxon>Gordoniaceae</taxon>
        <taxon>Gordonia</taxon>
    </lineage>
</organism>
<dbReference type="AlphaFoldDB" id="A0AAW6RB01"/>
<keyword evidence="2" id="KW-0812">Transmembrane</keyword>
<feature type="transmembrane region" description="Helical" evidence="2">
    <location>
        <begin position="294"/>
        <end position="317"/>
    </location>
</feature>
<keyword evidence="2" id="KW-1133">Transmembrane helix</keyword>
<name>A0AAW6RB01_GORRU</name>
<feature type="transmembrane region" description="Helical" evidence="2">
    <location>
        <begin position="140"/>
        <end position="166"/>
    </location>
</feature>
<feature type="transmembrane region" description="Helical" evidence="2">
    <location>
        <begin position="268"/>
        <end position="287"/>
    </location>
</feature>
<sequence length="448" mass="45503">MTTKVAAGRGDAGTRLLAGASGVGFILAICGSNAMTPLLPGYMDRHGFGSAAAAVLFATYFVALIVILLISARGPLIRHTRKVLPIAFITAIVGDLVEIVGAWYPLVLFPGRLMTGASVALSTGAAAAMMVAARGEKGRAFMATGSLIGAGTGLIAAILIAVYLPWQLVTVYAIRAVAMTICLGFLFAGLRAAPDLLAPEHDPVPAIVEPEVADVPSARTGDLDVVVEESRSHDPGAYLVGALAWAIGALAVGAMPNAILTTGISDSLLVAQCVGGACLIVSMLANFAGVGLRVITTLPAVTLLLAIGWSIAVAGLAVGRLEIILLGTVIGGIGQAGGYRVALAYITIELTPIQQGRVAATFSAFAYSGAGVMVLLDGIAGELAGTIGGAVAIGVVYSVTSVVAIALVLRRKRRTPWPPVTRPADRETADTASPSVADDSAGQRSFGR</sequence>
<reference evidence="3" key="1">
    <citation type="submission" date="2023-04" db="EMBL/GenBank/DDBJ databases">
        <title>Characterization and analysis of the complete genome of Gordonia rubripertincta 112, the degrader of aromatic and aliphatic compounds.</title>
        <authorList>
            <person name="Frantsuzova E."/>
            <person name="Bogun A."/>
            <person name="Delegan Y."/>
        </authorList>
    </citation>
    <scope>NUCLEOTIDE SEQUENCE</scope>
    <source>
        <strain evidence="3">112</strain>
    </source>
</reference>